<protein>
    <recommendedName>
        <fullName evidence="1">Chitin-binding type-2 domain-containing protein</fullName>
    </recommendedName>
</protein>
<dbReference type="InterPro" id="IPR036508">
    <property type="entry name" value="Chitin-bd_dom_sf"/>
</dbReference>
<dbReference type="PROSITE" id="PS50940">
    <property type="entry name" value="CHIT_BIND_II"/>
    <property type="match status" value="1"/>
</dbReference>
<accession>A0ABD3MGQ2</accession>
<dbReference type="EMBL" id="JALLBG020000160">
    <property type="protein sequence ID" value="KAL3761091.1"/>
    <property type="molecule type" value="Genomic_DNA"/>
</dbReference>
<organism evidence="2 3">
    <name type="scientific">Discostella pseudostelligera</name>
    <dbReference type="NCBI Taxonomy" id="259834"/>
    <lineage>
        <taxon>Eukaryota</taxon>
        <taxon>Sar</taxon>
        <taxon>Stramenopiles</taxon>
        <taxon>Ochrophyta</taxon>
        <taxon>Bacillariophyta</taxon>
        <taxon>Coscinodiscophyceae</taxon>
        <taxon>Thalassiosirophycidae</taxon>
        <taxon>Stephanodiscales</taxon>
        <taxon>Stephanodiscaceae</taxon>
        <taxon>Discostella</taxon>
    </lineage>
</organism>
<comment type="caution">
    <text evidence="2">The sequence shown here is derived from an EMBL/GenBank/DDBJ whole genome shotgun (WGS) entry which is preliminary data.</text>
</comment>
<evidence type="ECO:0000313" key="3">
    <source>
        <dbReference type="Proteomes" id="UP001530293"/>
    </source>
</evidence>
<dbReference type="SMART" id="SM00494">
    <property type="entry name" value="ChtBD2"/>
    <property type="match status" value="1"/>
</dbReference>
<dbReference type="Gene3D" id="2.170.140.10">
    <property type="entry name" value="Chitin binding domain"/>
    <property type="match status" value="1"/>
</dbReference>
<dbReference type="PANTHER" id="PTHR21113:SF4">
    <property type="entry name" value="CHITIN-BINDING TYPE-4 DOMAIN-CONTAINING PROTEIN"/>
    <property type="match status" value="1"/>
</dbReference>
<gene>
    <name evidence="2" type="ORF">ACHAWU_006497</name>
</gene>
<name>A0ABD3MGQ2_9STRA</name>
<keyword evidence="3" id="KW-1185">Reference proteome</keyword>
<reference evidence="2 3" key="1">
    <citation type="submission" date="2024-10" db="EMBL/GenBank/DDBJ databases">
        <title>Updated reference genomes for cyclostephanoid diatoms.</title>
        <authorList>
            <person name="Roberts W.R."/>
            <person name="Alverson A.J."/>
        </authorList>
    </citation>
    <scope>NUCLEOTIDE SEQUENCE [LARGE SCALE GENOMIC DNA]</scope>
    <source>
        <strain evidence="2 3">AJA232-27</strain>
    </source>
</reference>
<feature type="domain" description="Chitin-binding type-2" evidence="1">
    <location>
        <begin position="156"/>
        <end position="215"/>
    </location>
</feature>
<dbReference type="AlphaFoldDB" id="A0ABD3MGQ2"/>
<dbReference type="Proteomes" id="UP001530293">
    <property type="component" value="Unassembled WGS sequence"/>
</dbReference>
<dbReference type="SUPFAM" id="SSF57625">
    <property type="entry name" value="Invertebrate chitin-binding proteins"/>
    <property type="match status" value="1"/>
</dbReference>
<evidence type="ECO:0000259" key="1">
    <source>
        <dbReference type="PROSITE" id="PS50940"/>
    </source>
</evidence>
<dbReference type="Pfam" id="PF01607">
    <property type="entry name" value="CBM_14"/>
    <property type="match status" value="1"/>
</dbReference>
<evidence type="ECO:0000313" key="2">
    <source>
        <dbReference type="EMBL" id="KAL3761091.1"/>
    </source>
</evidence>
<sequence>MTILDPNNARKRRLAIACLGGFLLLSFVVSSSSSSATHHRHQRRGLSPTERHHRRTLLGDGLTECASCPNDDKLFCSGTTINDEFCAPCATGQLWWPCNIIDECYCKDLAAAAAEAAAAAAAATSSATTTTTTTTVIVNDPIATTTTTVTIPPCDIPLCQPGEYTPTKIVPFTNCTQYTSCSAGTPGILQTCPSGQAYSTQISACNIVDYVVCMEDPPCPTTTETEVPTASPVMIVVESVDDVEVTMDDSTINAPPPRQDDSGVITVTGDVSTGRGSETPLSGLHPSIIEGMYVIDAHMAANKIALARNLLTGPTNNNIGNGKNNEYSFASLRSSLHYMITTGVANQTFYIGQDTTTTNGEVASASASSAYAYGLVNIAAFVSMSAEDSISRGSCDEVNINVVEGVLPFSNACGQFGLNYQEDLQCDDSESMYDCKVDMDMRMVANDHPMMMSVGADGSKNALPKPFFCGPKSDYGGSSGFWDYVNGVESMDAAESEIGRQDVEGCCWWGRGSLHLRGTCAYGKLNYFLGKRAADEGRQSLFPDIDFCRNPQAICADTRYSDLKWIAGLFRWVTEIQPYNSGGFNYVQRLMEFVDGGLQDWSFIQGVSGIVTQGCHEPPCRVGAEVLNGTDRVRTFIKTLKILGLPVKDGTIVSVEASR</sequence>
<dbReference type="InterPro" id="IPR002557">
    <property type="entry name" value="Chitin-bd_dom"/>
</dbReference>
<dbReference type="PANTHER" id="PTHR21113">
    <property type="entry name" value="AGAP001705-PA"/>
    <property type="match status" value="1"/>
</dbReference>
<proteinExistence type="predicted"/>